<proteinExistence type="predicted"/>
<organism evidence="5 6">
    <name type="scientific">Methylomonas lenta</name>
    <dbReference type="NCBI Taxonomy" id="980561"/>
    <lineage>
        <taxon>Bacteria</taxon>
        <taxon>Pseudomonadati</taxon>
        <taxon>Pseudomonadota</taxon>
        <taxon>Gammaproteobacteria</taxon>
        <taxon>Methylococcales</taxon>
        <taxon>Methylococcaceae</taxon>
        <taxon>Methylomonas</taxon>
    </lineage>
</organism>
<comment type="caution">
    <text evidence="5">The sequence shown here is derived from an EMBL/GenBank/DDBJ whole genome shotgun (WGS) entry which is preliminary data.</text>
</comment>
<dbReference type="Proteomes" id="UP000078476">
    <property type="component" value="Unassembled WGS sequence"/>
</dbReference>
<dbReference type="CDD" id="cd13399">
    <property type="entry name" value="Slt35-like"/>
    <property type="match status" value="1"/>
</dbReference>
<dbReference type="InterPro" id="IPR043426">
    <property type="entry name" value="MltB-like"/>
</dbReference>
<dbReference type="SUPFAM" id="SSF53955">
    <property type="entry name" value="Lysozyme-like"/>
    <property type="match status" value="1"/>
</dbReference>
<dbReference type="AlphaFoldDB" id="A0A177NC84"/>
<sequence>MIFLAHISQRLSLGLALLMFGGCANQAEKPLASTQGSSTPTIQAAPSQPKKTAPTIHAQTSVGGYHANSVSGDYAGYQSVNRFIDEMVQKHGFDRAYLNGLFSQAKRKQWTLDYLAKSDKSLKSKPSQGSWSRYRAKFLDSRHINSGVSFWREHRLALQRASKQYGVPAEYILGIMAVETTFGSYVGSHRVIDALTTLSFDYQRRGEYFRGELENFLLMSRSEHINPAKPVGSFAGAMGLGQFMPSSFLEWAVDFNADGHRDLWDPEDSIGSVANYFSQHGWQPGKPVVSPLRGNLSAASNMEPGLDNLYSINSLQKAGLLPAIDCHCDDPLRLIWLRHNSNDEYLLGYPNFYVITRYNHSTHYAMAVHELAKAIKSAYSSSASR</sequence>
<dbReference type="NCBIfam" id="TIGR02282">
    <property type="entry name" value="MltB"/>
    <property type="match status" value="1"/>
</dbReference>
<keyword evidence="6" id="KW-1185">Reference proteome</keyword>
<evidence type="ECO:0000313" key="5">
    <source>
        <dbReference type="EMBL" id="OAI15482.1"/>
    </source>
</evidence>
<dbReference type="FunFam" id="1.10.8.350:FF:000001">
    <property type="entry name" value="Lytic murein transglycosylase B"/>
    <property type="match status" value="1"/>
</dbReference>
<dbReference type="InterPro" id="IPR011757">
    <property type="entry name" value="Lytic_transglycosylase_MltB"/>
</dbReference>
<name>A0A177NC84_9GAMM</name>
<dbReference type="Gene3D" id="1.10.530.10">
    <property type="match status" value="1"/>
</dbReference>
<dbReference type="Pfam" id="PF13406">
    <property type="entry name" value="SLT_2"/>
    <property type="match status" value="1"/>
</dbReference>
<dbReference type="GO" id="GO:0009253">
    <property type="term" value="P:peptidoglycan catabolic process"/>
    <property type="evidence" value="ECO:0007669"/>
    <property type="project" value="TreeGrafter"/>
</dbReference>
<evidence type="ECO:0000256" key="3">
    <source>
        <dbReference type="SAM" id="SignalP"/>
    </source>
</evidence>
<accession>A0A177NC84</accession>
<evidence type="ECO:0000259" key="4">
    <source>
        <dbReference type="Pfam" id="PF13406"/>
    </source>
</evidence>
<feature type="compositionally biased region" description="Polar residues" evidence="2">
    <location>
        <begin position="32"/>
        <end position="50"/>
    </location>
</feature>
<dbReference type="PANTHER" id="PTHR30163">
    <property type="entry name" value="MEMBRANE-BOUND LYTIC MUREIN TRANSGLYCOSYLASE B"/>
    <property type="match status" value="1"/>
</dbReference>
<reference evidence="5 6" key="1">
    <citation type="submission" date="2016-03" db="EMBL/GenBank/DDBJ databases">
        <authorList>
            <person name="Ploux O."/>
        </authorList>
    </citation>
    <scope>NUCLEOTIDE SEQUENCE [LARGE SCALE GENOMIC DNA]</scope>
    <source>
        <strain evidence="5 6">R-45370</strain>
    </source>
</reference>
<evidence type="ECO:0000256" key="2">
    <source>
        <dbReference type="SAM" id="MobiDB-lite"/>
    </source>
</evidence>
<dbReference type="InterPro" id="IPR031304">
    <property type="entry name" value="SLT_2"/>
</dbReference>
<keyword evidence="3" id="KW-0732">Signal</keyword>
<gene>
    <name evidence="5" type="ORF">A1359_00735</name>
</gene>
<feature type="chain" id="PRO_5008068973" evidence="3">
    <location>
        <begin position="27"/>
        <end position="385"/>
    </location>
</feature>
<dbReference type="PANTHER" id="PTHR30163:SF9">
    <property type="entry name" value="MEMBRANE-BOUND LYTIC MUREIN TRANSGLYCOSYLASE B"/>
    <property type="match status" value="1"/>
</dbReference>
<feature type="active site" evidence="1">
    <location>
        <position position="179"/>
    </location>
</feature>
<feature type="domain" description="Transglycosylase SLT" evidence="4">
    <location>
        <begin position="78"/>
        <end position="373"/>
    </location>
</feature>
<dbReference type="STRING" id="980561.A1359_00735"/>
<dbReference type="EMBL" id="LUUI01000102">
    <property type="protein sequence ID" value="OAI15482.1"/>
    <property type="molecule type" value="Genomic_DNA"/>
</dbReference>
<dbReference type="OrthoDB" id="9772911at2"/>
<evidence type="ECO:0000256" key="1">
    <source>
        <dbReference type="PIRSR" id="PIRSR611757-1"/>
    </source>
</evidence>
<dbReference type="Gene3D" id="1.10.8.350">
    <property type="entry name" value="Bacterial muramidase"/>
    <property type="match status" value="1"/>
</dbReference>
<evidence type="ECO:0000313" key="6">
    <source>
        <dbReference type="Proteomes" id="UP000078476"/>
    </source>
</evidence>
<dbReference type="InterPro" id="IPR023346">
    <property type="entry name" value="Lysozyme-like_dom_sf"/>
</dbReference>
<protein>
    <submittedName>
        <fullName evidence="5">Lytic murein transglycosylase B</fullName>
    </submittedName>
</protein>
<feature type="region of interest" description="Disordered" evidence="2">
    <location>
        <begin position="30"/>
        <end position="54"/>
    </location>
</feature>
<feature type="signal peptide" evidence="3">
    <location>
        <begin position="1"/>
        <end position="26"/>
    </location>
</feature>
<dbReference type="GO" id="GO:0008933">
    <property type="term" value="F:peptidoglycan lytic transglycosylase activity"/>
    <property type="evidence" value="ECO:0007669"/>
    <property type="project" value="TreeGrafter"/>
</dbReference>